<organism evidence="1 2">
    <name type="scientific">Corallincola platygyrae</name>
    <dbReference type="NCBI Taxonomy" id="1193278"/>
    <lineage>
        <taxon>Bacteria</taxon>
        <taxon>Pseudomonadati</taxon>
        <taxon>Pseudomonadota</taxon>
        <taxon>Gammaproteobacteria</taxon>
        <taxon>Alteromonadales</taxon>
        <taxon>Psychromonadaceae</taxon>
        <taxon>Corallincola</taxon>
    </lineage>
</organism>
<dbReference type="RefSeq" id="WP_345340360.1">
    <property type="nucleotide sequence ID" value="NZ_BAABLI010000014.1"/>
</dbReference>
<dbReference type="InterPro" id="IPR021879">
    <property type="entry name" value="VC2046_fam"/>
</dbReference>
<gene>
    <name evidence="1" type="ORF">ACFSJ3_06170</name>
</gene>
<reference evidence="2" key="1">
    <citation type="journal article" date="2019" name="Int. J. Syst. Evol. Microbiol.">
        <title>The Global Catalogue of Microorganisms (GCM) 10K type strain sequencing project: providing services to taxonomists for standard genome sequencing and annotation.</title>
        <authorList>
            <consortium name="The Broad Institute Genomics Platform"/>
            <consortium name="The Broad Institute Genome Sequencing Center for Infectious Disease"/>
            <person name="Wu L."/>
            <person name="Ma J."/>
        </authorList>
    </citation>
    <scope>NUCLEOTIDE SEQUENCE [LARGE SCALE GENOMIC DNA]</scope>
    <source>
        <strain evidence="2">CGMCC 1.10992</strain>
    </source>
</reference>
<comment type="caution">
    <text evidence="1">The sequence shown here is derived from an EMBL/GenBank/DDBJ whole genome shotgun (WGS) entry which is preliminary data.</text>
</comment>
<name>A0ABW4XKR9_9GAMM</name>
<keyword evidence="2" id="KW-1185">Reference proteome</keyword>
<dbReference type="Proteomes" id="UP001597380">
    <property type="component" value="Unassembled WGS sequence"/>
</dbReference>
<evidence type="ECO:0000313" key="2">
    <source>
        <dbReference type="Proteomes" id="UP001597380"/>
    </source>
</evidence>
<proteinExistence type="predicted"/>
<accession>A0ABW4XKR9</accession>
<protein>
    <submittedName>
        <fullName evidence="1">VC2046/SO_2500 family protein</fullName>
    </submittedName>
</protein>
<dbReference type="EMBL" id="JBHUHT010000009">
    <property type="protein sequence ID" value="MFD2095567.1"/>
    <property type="molecule type" value="Genomic_DNA"/>
</dbReference>
<evidence type="ECO:0000313" key="1">
    <source>
        <dbReference type="EMBL" id="MFD2095567.1"/>
    </source>
</evidence>
<sequence>MQSNQVNSTWVVNELELGQSLNYAIASSDSAKFSLLLAMLSDDVTDQPQFSFANTQQREADATDASLRRALQLTPPKPLYADDAIDEKLGLYHQLRKAEASLADLRLADALMPQPLVGKSENDDGISADIKAILPHWKQNPAKPTERTYPADEPMISLLNQLHSKPVAA</sequence>
<dbReference type="Pfam" id="PF11993">
    <property type="entry name" value="VC2046"/>
    <property type="match status" value="1"/>
</dbReference>